<dbReference type="SUPFAM" id="SSF52833">
    <property type="entry name" value="Thioredoxin-like"/>
    <property type="match status" value="1"/>
</dbReference>
<gene>
    <name evidence="2" type="ORF">AABB29_19840</name>
</gene>
<keyword evidence="3" id="KW-1185">Reference proteome</keyword>
<feature type="domain" description="GST N-terminal" evidence="1">
    <location>
        <begin position="3"/>
        <end position="80"/>
    </location>
</feature>
<dbReference type="Pfam" id="PF13410">
    <property type="entry name" value="GST_C_2"/>
    <property type="match status" value="1"/>
</dbReference>
<dbReference type="Gene3D" id="1.20.1050.10">
    <property type="match status" value="1"/>
</dbReference>
<dbReference type="RefSeq" id="WP_341367163.1">
    <property type="nucleotide sequence ID" value="NZ_CP150951.2"/>
</dbReference>
<organism evidence="2 3">
    <name type="scientific">Yoonia phaeophyticola</name>
    <dbReference type="NCBI Taxonomy" id="3137369"/>
    <lineage>
        <taxon>Bacteria</taxon>
        <taxon>Pseudomonadati</taxon>
        <taxon>Pseudomonadota</taxon>
        <taxon>Alphaproteobacteria</taxon>
        <taxon>Rhodobacterales</taxon>
        <taxon>Paracoccaceae</taxon>
        <taxon>Yoonia</taxon>
    </lineage>
</organism>
<dbReference type="PANTHER" id="PTHR43968:SF6">
    <property type="entry name" value="GLUTATHIONE S-TRANSFERASE OMEGA"/>
    <property type="match status" value="1"/>
</dbReference>
<name>A0ABZ2V938_9RHOB</name>
<evidence type="ECO:0000313" key="2">
    <source>
        <dbReference type="EMBL" id="WZC49051.1"/>
    </source>
</evidence>
<evidence type="ECO:0000313" key="3">
    <source>
        <dbReference type="Proteomes" id="UP001440612"/>
    </source>
</evidence>
<dbReference type="PROSITE" id="PS50404">
    <property type="entry name" value="GST_NTER"/>
    <property type="match status" value="1"/>
</dbReference>
<dbReference type="Pfam" id="PF13417">
    <property type="entry name" value="GST_N_3"/>
    <property type="match status" value="1"/>
</dbReference>
<sequence length="213" mass="24330">MARLPHLWSFRRCPYAMRARLAIAASGLQVELREILLREKPKAFLDTSPKGTVPVLCADTVVEESRDIMMWALSKSDPLGWLDMPPEGDALIDTCDGPFKQALDHTKYAVRFPDLDIAEERDKAMVFLSDLNDRLHERPYLMDVDPKLADMAILPFVRQFANTDRAWFDRQGLGPLTAWLDRFLASEQFTAIMTKYPPWVPGQKPVIFPPSQI</sequence>
<evidence type="ECO:0000259" key="1">
    <source>
        <dbReference type="PROSITE" id="PS50404"/>
    </source>
</evidence>
<dbReference type="InterPro" id="IPR036282">
    <property type="entry name" value="Glutathione-S-Trfase_C_sf"/>
</dbReference>
<proteinExistence type="predicted"/>
<dbReference type="Proteomes" id="UP001440612">
    <property type="component" value="Chromosome"/>
</dbReference>
<dbReference type="Gene3D" id="3.40.30.10">
    <property type="entry name" value="Glutaredoxin"/>
    <property type="match status" value="1"/>
</dbReference>
<dbReference type="InterPro" id="IPR036249">
    <property type="entry name" value="Thioredoxin-like_sf"/>
</dbReference>
<dbReference type="EMBL" id="CP150951">
    <property type="protein sequence ID" value="WZC49051.1"/>
    <property type="molecule type" value="Genomic_DNA"/>
</dbReference>
<dbReference type="CDD" id="cd03196">
    <property type="entry name" value="GST_C_5"/>
    <property type="match status" value="1"/>
</dbReference>
<reference evidence="3" key="1">
    <citation type="submission" date="2024-04" db="EMBL/GenBank/DDBJ databases">
        <title>Phylogenomic analyses of a clade within the roseobacter group suggest taxonomic reassignments of species of the genera Aestuariivita, Citreicella, Loktanella, Nautella, Pelagibaca, Ruegeria, Thalassobius, Thiobacimonas and Tropicibacter, and the proposal o.</title>
        <authorList>
            <person name="Jeon C.O."/>
        </authorList>
    </citation>
    <scope>NUCLEOTIDE SEQUENCE [LARGE SCALE GENOMIC DNA]</scope>
    <source>
        <strain evidence="3">BS5-3</strain>
    </source>
</reference>
<dbReference type="InterPro" id="IPR050983">
    <property type="entry name" value="GST_Omega/HSP26"/>
</dbReference>
<dbReference type="PANTHER" id="PTHR43968">
    <property type="match status" value="1"/>
</dbReference>
<dbReference type="SUPFAM" id="SSF47616">
    <property type="entry name" value="GST C-terminal domain-like"/>
    <property type="match status" value="1"/>
</dbReference>
<dbReference type="InterPro" id="IPR004045">
    <property type="entry name" value="Glutathione_S-Trfase_N"/>
</dbReference>
<protein>
    <submittedName>
        <fullName evidence="2">Glutathione S-transferase</fullName>
    </submittedName>
</protein>
<accession>A0ABZ2V938</accession>